<accession>A0A7G6VYL8</accession>
<dbReference type="Proteomes" id="UP000515297">
    <property type="component" value="Plasmid plas1"/>
</dbReference>
<proteinExistence type="predicted"/>
<gene>
    <name evidence="1" type="ORF">H4O24_17285</name>
</gene>
<protein>
    <submittedName>
        <fullName evidence="1">Uncharacterized protein</fullName>
    </submittedName>
</protein>
<name>A0A7G6VYL8_9SPHN</name>
<sequence>MQNEAIATAHRKSLGFVFSDSGQGRSDSGAKIVWGRREDGTRVSIEDAKRGGAEHLKCECGADLLAPKGETNTHHLAHA</sequence>
<reference evidence="1 2" key="1">
    <citation type="submission" date="2020-08" db="EMBL/GenBank/DDBJ databases">
        <authorList>
            <person name="Liu G."/>
            <person name="Sun C."/>
        </authorList>
    </citation>
    <scope>NUCLEOTIDE SEQUENCE [LARGE SCALE GENOMIC DNA]</scope>
    <source>
        <strain evidence="1 2">OT19</strain>
        <plasmid evidence="1 2">plas1</plasmid>
    </source>
</reference>
<evidence type="ECO:0000313" key="1">
    <source>
        <dbReference type="EMBL" id="QNE06833.1"/>
    </source>
</evidence>
<evidence type="ECO:0000313" key="2">
    <source>
        <dbReference type="Proteomes" id="UP000515297"/>
    </source>
</evidence>
<dbReference type="AlphaFoldDB" id="A0A7G6VYL8"/>
<geneLocation type="plasmid" evidence="1 2">
    <name>plas1</name>
</geneLocation>
<dbReference type="EMBL" id="CP060053">
    <property type="protein sequence ID" value="QNE06833.1"/>
    <property type="molecule type" value="Genomic_DNA"/>
</dbReference>
<dbReference type="RefSeq" id="WP_185885766.1">
    <property type="nucleotide sequence ID" value="NZ_CP060053.1"/>
</dbReference>
<organism evidence="1 2">
    <name type="scientific">Croceicoccus marinus</name>
    <dbReference type="NCBI Taxonomy" id="450378"/>
    <lineage>
        <taxon>Bacteria</taxon>
        <taxon>Pseudomonadati</taxon>
        <taxon>Pseudomonadota</taxon>
        <taxon>Alphaproteobacteria</taxon>
        <taxon>Sphingomonadales</taxon>
        <taxon>Erythrobacteraceae</taxon>
        <taxon>Croceicoccus</taxon>
    </lineage>
</organism>
<keyword evidence="1" id="KW-0614">Plasmid</keyword>